<keyword evidence="6" id="KW-1185">Reference proteome</keyword>
<dbReference type="Pfam" id="PF17482">
    <property type="entry name" value="Phage_sheath_1C"/>
    <property type="match status" value="1"/>
</dbReference>
<evidence type="ECO:0000313" key="5">
    <source>
        <dbReference type="EMBL" id="ELZ09342.1"/>
    </source>
</evidence>
<dbReference type="PATRIC" id="fig|1227490.4.peg.2242"/>
<dbReference type="AlphaFoldDB" id="M0BFU7"/>
<dbReference type="EMBL" id="AOIQ01000017">
    <property type="protein sequence ID" value="ELZ09342.1"/>
    <property type="molecule type" value="Genomic_DNA"/>
</dbReference>
<feature type="region of interest" description="Disordered" evidence="2">
    <location>
        <begin position="104"/>
        <end position="128"/>
    </location>
</feature>
<dbReference type="PANTHER" id="PTHR35861">
    <property type="match status" value="1"/>
</dbReference>
<protein>
    <submittedName>
        <fullName evidence="5">Phage tail sheath protein FI</fullName>
    </submittedName>
</protein>
<feature type="domain" description="Tail sheath protein C-terminal" evidence="4">
    <location>
        <begin position="418"/>
        <end position="524"/>
    </location>
</feature>
<sequence length="530" mass="58227">MTSYTEFERLYGSSPKHSNLDVALDGYFKNGGGRCYVGRVTAADPNDVATTTLVADDQSNVLNVEANGPGSWGNSVAVIVRDGQRGDQFDMVVRYWSCDLEEVSQPDAARPEPAPDVEEVFDGLSSDPKSSQFYEKQLSSSVLVDVEYVEDGRPVPGLTWLNRDTPTAAADGGLVETAEEETVVYIPDNLDELKYNDLKGIARPFETEGNPSKDDLIEQLDDIRSGEVDVDVEVVTEEPTKPDAEGEVSLNDYEGIDKPGLRTGLAAFTALDDISIVCVPDENDVQGLTDSIVAHCENMGDRFAVLQAEQNPGPVSELETPVDSSYAAYYYPWVSVLDPVTNREKLAPPGGHIAGIYARSDVQHGVHKAPANETVRGVVGLQHDVTKGEQDVLNPKGINCIRSFQGRGIRVWGARTTSSDPEWKYLNVRRLFLFIEQSIDEGTQWSVFEPNDQDLWARIRQSVENFLTTVWREGGLQGSTADEAFYVRCGEETMTEDDIDNGRLIVEIGVAPVKPAEFVIFRISQDTGEA</sequence>
<reference evidence="5 6" key="1">
    <citation type="journal article" date="2014" name="PLoS Genet.">
        <title>Phylogenetically driven sequencing of extremely halophilic archaea reveals strategies for static and dynamic osmo-response.</title>
        <authorList>
            <person name="Becker E.A."/>
            <person name="Seitzer P.M."/>
            <person name="Tritt A."/>
            <person name="Larsen D."/>
            <person name="Krusor M."/>
            <person name="Yao A.I."/>
            <person name="Wu D."/>
            <person name="Madern D."/>
            <person name="Eisen J.A."/>
            <person name="Darling A.E."/>
            <person name="Facciotti M.T."/>
        </authorList>
    </citation>
    <scope>NUCLEOTIDE SEQUENCE [LARGE SCALE GENOMIC DNA]</scope>
    <source>
        <strain evidence="5 6">JCM 14624</strain>
    </source>
</reference>
<evidence type="ECO:0000259" key="3">
    <source>
        <dbReference type="Pfam" id="PF04984"/>
    </source>
</evidence>
<dbReference type="Pfam" id="PF04984">
    <property type="entry name" value="Phage_sheath_1"/>
    <property type="match status" value="1"/>
</dbReference>
<evidence type="ECO:0000313" key="6">
    <source>
        <dbReference type="Proteomes" id="UP000011560"/>
    </source>
</evidence>
<organism evidence="5 6">
    <name type="scientific">Halovivax asiaticus JCM 14624</name>
    <dbReference type="NCBI Taxonomy" id="1227490"/>
    <lineage>
        <taxon>Archaea</taxon>
        <taxon>Methanobacteriati</taxon>
        <taxon>Methanobacteriota</taxon>
        <taxon>Stenosarchaea group</taxon>
        <taxon>Halobacteria</taxon>
        <taxon>Halobacteriales</taxon>
        <taxon>Natrialbaceae</taxon>
        <taxon>Halovivax</taxon>
    </lineage>
</organism>
<dbReference type="InterPro" id="IPR020287">
    <property type="entry name" value="Tail_sheath_C"/>
</dbReference>
<name>M0BFU7_9EURY</name>
<evidence type="ECO:0000256" key="2">
    <source>
        <dbReference type="SAM" id="MobiDB-lite"/>
    </source>
</evidence>
<dbReference type="Proteomes" id="UP000011560">
    <property type="component" value="Unassembled WGS sequence"/>
</dbReference>
<dbReference type="InterPro" id="IPR052042">
    <property type="entry name" value="Tail_sheath_structural"/>
</dbReference>
<dbReference type="Gene3D" id="3.40.50.11780">
    <property type="match status" value="1"/>
</dbReference>
<comment type="similarity">
    <text evidence="1">Belongs to the myoviridae tail sheath protein family.</text>
</comment>
<evidence type="ECO:0000259" key="4">
    <source>
        <dbReference type="Pfam" id="PF17482"/>
    </source>
</evidence>
<comment type="caution">
    <text evidence="5">The sequence shown here is derived from an EMBL/GenBank/DDBJ whole genome shotgun (WGS) entry which is preliminary data.</text>
</comment>
<dbReference type="STRING" id="1227490.C479_10990"/>
<feature type="domain" description="Tail sheath protein subtilisin-like" evidence="3">
    <location>
        <begin position="256"/>
        <end position="417"/>
    </location>
</feature>
<dbReference type="InterPro" id="IPR035089">
    <property type="entry name" value="Phage_sheath_subtilisin"/>
</dbReference>
<proteinExistence type="inferred from homology"/>
<dbReference type="PANTHER" id="PTHR35861:SF1">
    <property type="entry name" value="PHAGE TAIL SHEATH PROTEIN"/>
    <property type="match status" value="1"/>
</dbReference>
<accession>M0BFU7</accession>
<gene>
    <name evidence="5" type="ORF">C479_10990</name>
</gene>
<evidence type="ECO:0000256" key="1">
    <source>
        <dbReference type="ARBA" id="ARBA00008005"/>
    </source>
</evidence>